<dbReference type="AlphaFoldDB" id="A0A194Q8R5"/>
<dbReference type="GO" id="GO:1902387">
    <property type="term" value="F:ceramide 1-phosphate binding"/>
    <property type="evidence" value="ECO:0007669"/>
    <property type="project" value="TreeGrafter"/>
</dbReference>
<dbReference type="Pfam" id="PF08718">
    <property type="entry name" value="GLTP"/>
    <property type="match status" value="1"/>
</dbReference>
<keyword evidence="1" id="KW-0813">Transport</keyword>
<dbReference type="STRING" id="66420.A0A194Q8R5"/>
<evidence type="ECO:0000256" key="2">
    <source>
        <dbReference type="SAM" id="Phobius"/>
    </source>
</evidence>
<dbReference type="SUPFAM" id="SSF110004">
    <property type="entry name" value="Glycolipid transfer protein, GLTP"/>
    <property type="match status" value="1"/>
</dbReference>
<sequence length="231" mass="27004">MAANIVPNKFILEEINYFPSVVNGRINFILFIKASSDLLILIGMFSMFNKYILNEILDIYIKRFADRLGKIFTPVKQDIQGNIDKINKYYKYDENSCLLELMLEEVKNGKPLGAEGVLWLNRALLFFELTFHGILDNLKSDPNEVNMKKVYISAYEGSVKKYHGWMTQQLFNTMCRMAPTLPQIIKSFEVENNINIFESKLSIFNEALHLVRWEIDKFFENNNLFTNNFVP</sequence>
<accession>A0A194Q8R5</accession>
<dbReference type="GO" id="GO:0016020">
    <property type="term" value="C:membrane"/>
    <property type="evidence" value="ECO:0007669"/>
    <property type="project" value="TreeGrafter"/>
</dbReference>
<dbReference type="Proteomes" id="UP000053268">
    <property type="component" value="Unassembled WGS sequence"/>
</dbReference>
<feature type="transmembrane region" description="Helical" evidence="2">
    <location>
        <begin position="26"/>
        <end position="48"/>
    </location>
</feature>
<proteinExistence type="predicted"/>
<evidence type="ECO:0000313" key="5">
    <source>
        <dbReference type="Proteomes" id="UP000053268"/>
    </source>
</evidence>
<dbReference type="InterPro" id="IPR036497">
    <property type="entry name" value="GLTP_sf"/>
</dbReference>
<evidence type="ECO:0000313" key="4">
    <source>
        <dbReference type="EMBL" id="KPJ01789.1"/>
    </source>
</evidence>
<keyword evidence="5" id="KW-1185">Reference proteome</keyword>
<feature type="domain" description="Glycolipid transfer protein" evidence="3">
    <location>
        <begin position="63"/>
        <end position="187"/>
    </location>
</feature>
<gene>
    <name evidence="4" type="ORF">RR46_06085</name>
</gene>
<protein>
    <submittedName>
        <fullName evidence="4">Glycolipid transfer protein</fullName>
    </submittedName>
</protein>
<dbReference type="PANTHER" id="PTHR10219:SF25">
    <property type="entry name" value="PLECKSTRIN HOMOLOGY DOMAIN-CONTAINING FAMILY A MEMBER 8"/>
    <property type="match status" value="1"/>
</dbReference>
<keyword evidence="2" id="KW-0472">Membrane</keyword>
<dbReference type="GO" id="GO:0005829">
    <property type="term" value="C:cytosol"/>
    <property type="evidence" value="ECO:0007669"/>
    <property type="project" value="TreeGrafter"/>
</dbReference>
<reference evidence="4 5" key="1">
    <citation type="journal article" date="2015" name="Nat. Commun.">
        <title>Outbred genome sequencing and CRISPR/Cas9 gene editing in butterflies.</title>
        <authorList>
            <person name="Li X."/>
            <person name="Fan D."/>
            <person name="Zhang W."/>
            <person name="Liu G."/>
            <person name="Zhang L."/>
            <person name="Zhao L."/>
            <person name="Fang X."/>
            <person name="Chen L."/>
            <person name="Dong Y."/>
            <person name="Chen Y."/>
            <person name="Ding Y."/>
            <person name="Zhao R."/>
            <person name="Feng M."/>
            <person name="Zhu Y."/>
            <person name="Feng Y."/>
            <person name="Jiang X."/>
            <person name="Zhu D."/>
            <person name="Xiang H."/>
            <person name="Feng X."/>
            <person name="Li S."/>
            <person name="Wang J."/>
            <person name="Zhang G."/>
            <person name="Kronforst M.R."/>
            <person name="Wang W."/>
        </authorList>
    </citation>
    <scope>NUCLEOTIDE SEQUENCE [LARGE SCALE GENOMIC DNA]</scope>
    <source>
        <strain evidence="4">Ya'a_city_454_Px</strain>
        <tissue evidence="4">Whole body</tissue>
    </source>
</reference>
<organism evidence="4 5">
    <name type="scientific">Papilio xuthus</name>
    <name type="common">Asian swallowtail butterfly</name>
    <dbReference type="NCBI Taxonomy" id="66420"/>
    <lineage>
        <taxon>Eukaryota</taxon>
        <taxon>Metazoa</taxon>
        <taxon>Ecdysozoa</taxon>
        <taxon>Arthropoda</taxon>
        <taxon>Hexapoda</taxon>
        <taxon>Insecta</taxon>
        <taxon>Pterygota</taxon>
        <taxon>Neoptera</taxon>
        <taxon>Endopterygota</taxon>
        <taxon>Lepidoptera</taxon>
        <taxon>Glossata</taxon>
        <taxon>Ditrysia</taxon>
        <taxon>Papilionoidea</taxon>
        <taxon>Papilionidae</taxon>
        <taxon>Papilioninae</taxon>
        <taxon>Papilio</taxon>
    </lineage>
</organism>
<evidence type="ECO:0000256" key="1">
    <source>
        <dbReference type="ARBA" id="ARBA00022448"/>
    </source>
</evidence>
<dbReference type="GO" id="GO:1902388">
    <property type="term" value="F:ceramide 1-phosphate transfer activity"/>
    <property type="evidence" value="ECO:0007669"/>
    <property type="project" value="TreeGrafter"/>
</dbReference>
<dbReference type="PANTHER" id="PTHR10219">
    <property type="entry name" value="GLYCOLIPID TRANSFER PROTEIN-RELATED"/>
    <property type="match status" value="1"/>
</dbReference>
<dbReference type="EMBL" id="KQ459302">
    <property type="protein sequence ID" value="KPJ01789.1"/>
    <property type="molecule type" value="Genomic_DNA"/>
</dbReference>
<dbReference type="Gene3D" id="1.10.3520.10">
    <property type="entry name" value="Glycolipid transfer protein"/>
    <property type="match status" value="1"/>
</dbReference>
<name>A0A194Q8R5_PAPXU</name>
<evidence type="ECO:0000259" key="3">
    <source>
        <dbReference type="Pfam" id="PF08718"/>
    </source>
</evidence>
<keyword evidence="2" id="KW-1133">Transmembrane helix</keyword>
<keyword evidence="2" id="KW-0812">Transmembrane</keyword>
<dbReference type="InterPro" id="IPR014830">
    <property type="entry name" value="Glycolipid_transfer_prot_dom"/>
</dbReference>